<accession>A0A238WTH1</accession>
<keyword evidence="2" id="KW-0812">Transmembrane</keyword>
<feature type="region of interest" description="Disordered" evidence="1">
    <location>
        <begin position="355"/>
        <end position="399"/>
    </location>
</feature>
<name>A0A238WTH1_HALVU</name>
<keyword evidence="2" id="KW-0472">Membrane</keyword>
<dbReference type="EMBL" id="FZNQ01000010">
    <property type="protein sequence ID" value="SNR49842.1"/>
    <property type="molecule type" value="Genomic_DNA"/>
</dbReference>
<organism evidence="3 4">
    <name type="scientific">Halorubrum vacuolatum</name>
    <name type="common">Natronobacterium vacuolatum</name>
    <dbReference type="NCBI Taxonomy" id="63740"/>
    <lineage>
        <taxon>Archaea</taxon>
        <taxon>Methanobacteriati</taxon>
        <taxon>Methanobacteriota</taxon>
        <taxon>Stenosarchaea group</taxon>
        <taxon>Halobacteria</taxon>
        <taxon>Halobacteriales</taxon>
        <taxon>Haloferacaceae</taxon>
        <taxon>Halorubrum</taxon>
    </lineage>
</organism>
<feature type="transmembrane region" description="Helical" evidence="2">
    <location>
        <begin position="404"/>
        <end position="424"/>
    </location>
</feature>
<evidence type="ECO:0000256" key="2">
    <source>
        <dbReference type="SAM" id="Phobius"/>
    </source>
</evidence>
<dbReference type="Proteomes" id="UP000198397">
    <property type="component" value="Unassembled WGS sequence"/>
</dbReference>
<evidence type="ECO:0000313" key="4">
    <source>
        <dbReference type="Proteomes" id="UP000198397"/>
    </source>
</evidence>
<evidence type="ECO:0000256" key="1">
    <source>
        <dbReference type="SAM" id="MobiDB-lite"/>
    </source>
</evidence>
<gene>
    <name evidence="3" type="ORF">SAMN06264855_11026</name>
</gene>
<protein>
    <submittedName>
        <fullName evidence="3">Uncharacterized protein</fullName>
    </submittedName>
</protein>
<dbReference type="AlphaFoldDB" id="A0A238WTH1"/>
<sequence length="434" mass="48628">MVLKLTIRALMMLILVVGIAAGLMYLGLGEVAAQDNEYELSEEDDYTIVYESDEELRVWNYQDGYEWITTYPNEEPTNNGFYFDGNYIYAWTWGLSDDPVYMDVYSTDGTLVDSSELDENKFQNQRDHQIEDLTVSNGQVYSVDTSGGITTWEAGSAITYDNSDVVVDFDDDSSASQLDSADGTVYYSEYNPSVDEPAEIGYLNEDGEQVPITDEGLGYIHADDTGVYYFDNRDTDEIELSKFGEWTVTLTDGSEDEISLEHIDTVDNHIIVDDEEIFGSAYAIPFDDIENGDEVELNDNDNRSFSVSYNDRADTSQKFIYWNRTVKDIYGNDLHTRDTTGYEQTYLINEDIDFSSDETEDESDEDDSNNFNELDDDDTESTDDGIIIGDSGGDETSSDGVNDVILLLGGTMAVAGGLGLWYLLGGGEVTRRRV</sequence>
<evidence type="ECO:0000313" key="3">
    <source>
        <dbReference type="EMBL" id="SNR49842.1"/>
    </source>
</evidence>
<keyword evidence="4" id="KW-1185">Reference proteome</keyword>
<reference evidence="3 4" key="1">
    <citation type="submission" date="2017-06" db="EMBL/GenBank/DDBJ databases">
        <authorList>
            <person name="Kim H.J."/>
            <person name="Triplett B.A."/>
        </authorList>
    </citation>
    <scope>NUCLEOTIDE SEQUENCE [LARGE SCALE GENOMIC DNA]</scope>
    <source>
        <strain evidence="3 4">DSM 8800</strain>
    </source>
</reference>
<keyword evidence="2" id="KW-1133">Transmembrane helix</keyword>
<proteinExistence type="predicted"/>
<feature type="compositionally biased region" description="Acidic residues" evidence="1">
    <location>
        <begin position="355"/>
        <end position="383"/>
    </location>
</feature>